<name>A0A918XEL6_9ACTN</name>
<dbReference type="InterPro" id="IPR052016">
    <property type="entry name" value="Bact_Sigma-Reg"/>
</dbReference>
<dbReference type="SUPFAM" id="SSF81606">
    <property type="entry name" value="PP2C-like"/>
    <property type="match status" value="1"/>
</dbReference>
<dbReference type="Proteomes" id="UP000654947">
    <property type="component" value="Unassembled WGS sequence"/>
</dbReference>
<evidence type="ECO:0000313" key="3">
    <source>
        <dbReference type="EMBL" id="GHD28474.1"/>
    </source>
</evidence>
<sequence length="370" mass="40242">MLGLARVTVYLVDLQQRVLAPLLSGPELEVDTTTAGEAYRFESMRLVEGEQGLELWLPLMGGADRMGVLHVVAGSLDQPTLHRCRTLASLLSLIISSQHVHNDGYLRRVRKRNVDLRTEMLRAFLPQRSVGTGRGVSTAVLEPAYEVGGDAFDHAITRDILHATILDAMGHDLASGLTAAVAMAGARNARRSGAGLTQLTGNVGSALSEWLPERFCTGVFSTLDLVGGVFSWVNCGHPAPLLIRRQELVGGALDRAAEPPLGLGLGEDHSYALHQLQLEPGDQILLYTDGVVEARGPDGEMFGLERFVEFIIRATAGGERAPETLRRLIQDIRDYQEGHFTDDATIMLIQWWPALRISGDASGPIDARDR</sequence>
<dbReference type="PANTHER" id="PTHR43156">
    <property type="entry name" value="STAGE II SPORULATION PROTEIN E-RELATED"/>
    <property type="match status" value="1"/>
</dbReference>
<evidence type="ECO:0000313" key="4">
    <source>
        <dbReference type="Proteomes" id="UP000654947"/>
    </source>
</evidence>
<dbReference type="InterPro" id="IPR001932">
    <property type="entry name" value="PPM-type_phosphatase-like_dom"/>
</dbReference>
<dbReference type="InterPro" id="IPR036457">
    <property type="entry name" value="PPM-type-like_dom_sf"/>
</dbReference>
<reference evidence="3 4" key="1">
    <citation type="journal article" date="2014" name="Int. J. Syst. Evol. Microbiol.">
        <title>Complete genome sequence of Corynebacterium casei LMG S-19264T (=DSM 44701T), isolated from a smear-ripened cheese.</title>
        <authorList>
            <consortium name="US DOE Joint Genome Institute (JGI-PGF)"/>
            <person name="Walter F."/>
            <person name="Albersmeier A."/>
            <person name="Kalinowski J."/>
            <person name="Ruckert C."/>
        </authorList>
    </citation>
    <scope>NUCLEOTIDE SEQUENCE [LARGE SCALE GENOMIC DNA]</scope>
    <source>
        <strain evidence="3 4">KCTC 19473</strain>
    </source>
</reference>
<dbReference type="SMART" id="SM00331">
    <property type="entry name" value="PP2C_SIG"/>
    <property type="match status" value="1"/>
</dbReference>
<organism evidence="3 4">
    <name type="scientific">Nocardiopsis kunsanensis</name>
    <dbReference type="NCBI Taxonomy" id="141693"/>
    <lineage>
        <taxon>Bacteria</taxon>
        <taxon>Bacillati</taxon>
        <taxon>Actinomycetota</taxon>
        <taxon>Actinomycetes</taxon>
        <taxon>Streptosporangiales</taxon>
        <taxon>Nocardiopsidaceae</taxon>
        <taxon>Nocardiopsis</taxon>
    </lineage>
</organism>
<proteinExistence type="predicted"/>
<dbReference type="PANTHER" id="PTHR43156:SF2">
    <property type="entry name" value="STAGE II SPORULATION PROTEIN E"/>
    <property type="match status" value="1"/>
</dbReference>
<dbReference type="GO" id="GO:0016791">
    <property type="term" value="F:phosphatase activity"/>
    <property type="evidence" value="ECO:0007669"/>
    <property type="project" value="TreeGrafter"/>
</dbReference>
<gene>
    <name evidence="3" type="ORF">GCM10007147_28430</name>
</gene>
<comment type="caution">
    <text evidence="3">The sequence shown here is derived from an EMBL/GenBank/DDBJ whole genome shotgun (WGS) entry which is preliminary data.</text>
</comment>
<protein>
    <recommendedName>
        <fullName evidence="2">PPM-type phosphatase domain-containing protein</fullName>
    </recommendedName>
</protein>
<dbReference type="Gene3D" id="3.60.40.10">
    <property type="entry name" value="PPM-type phosphatase domain"/>
    <property type="match status" value="1"/>
</dbReference>
<dbReference type="EMBL" id="BMXL01000014">
    <property type="protein sequence ID" value="GHD28474.1"/>
    <property type="molecule type" value="Genomic_DNA"/>
</dbReference>
<accession>A0A918XEL6</accession>
<evidence type="ECO:0000256" key="1">
    <source>
        <dbReference type="ARBA" id="ARBA00022801"/>
    </source>
</evidence>
<dbReference type="Pfam" id="PF07228">
    <property type="entry name" value="SpoIIE"/>
    <property type="match status" value="1"/>
</dbReference>
<keyword evidence="4" id="KW-1185">Reference proteome</keyword>
<evidence type="ECO:0000259" key="2">
    <source>
        <dbReference type="SMART" id="SM00331"/>
    </source>
</evidence>
<keyword evidence="1" id="KW-0378">Hydrolase</keyword>
<dbReference type="RefSeq" id="WP_230480086.1">
    <property type="nucleotide sequence ID" value="NZ_BMXL01000014.1"/>
</dbReference>
<dbReference type="AlphaFoldDB" id="A0A918XEL6"/>
<feature type="domain" description="PPM-type phosphatase" evidence="2">
    <location>
        <begin position="132"/>
        <end position="351"/>
    </location>
</feature>